<comment type="caution">
    <text evidence="2">The sequence shown here is derived from an EMBL/GenBank/DDBJ whole genome shotgun (WGS) entry which is preliminary data.</text>
</comment>
<dbReference type="PANTHER" id="PTHR23098">
    <property type="entry name" value="AGAP001331-PA-RELATED"/>
    <property type="match status" value="1"/>
</dbReference>
<dbReference type="AlphaFoldDB" id="A0AAV1L8P8"/>
<reference evidence="2 3" key="1">
    <citation type="submission" date="2023-11" db="EMBL/GenBank/DDBJ databases">
        <authorList>
            <person name="Hedman E."/>
            <person name="Englund M."/>
            <person name="Stromberg M."/>
            <person name="Nyberg Akerstrom W."/>
            <person name="Nylinder S."/>
            <person name="Jareborg N."/>
            <person name="Kallberg Y."/>
            <person name="Kronander E."/>
        </authorList>
    </citation>
    <scope>NUCLEOTIDE SEQUENCE [LARGE SCALE GENOMIC DNA]</scope>
</reference>
<evidence type="ECO:0008006" key="4">
    <source>
        <dbReference type="Google" id="ProtNLM"/>
    </source>
</evidence>
<evidence type="ECO:0000256" key="1">
    <source>
        <dbReference type="SAM" id="MobiDB-lite"/>
    </source>
</evidence>
<evidence type="ECO:0000313" key="2">
    <source>
        <dbReference type="EMBL" id="CAK1591806.1"/>
    </source>
</evidence>
<sequence>MWEKIALKLNSLGGCVKTSKQWMKYWADKKSAVKKKGALRFRTKNKTGGGAEVVELSGVEERILTLLGGESFAIGDRHLEINPFEDTHASLDPPTDNSSPSLLTNQLFVGLDATPPNTMEQDSITNIVLAEDVINIPTIETPQQPRLECVPGTSHLSTRPSVVRIVTQSPMPRAQTVPSTPPRVGSPVCPMPTTPSGSGRHPQRGIISSWLDP</sequence>
<organism evidence="2 3">
    <name type="scientific">Parnassius mnemosyne</name>
    <name type="common">clouded apollo</name>
    <dbReference type="NCBI Taxonomy" id="213953"/>
    <lineage>
        <taxon>Eukaryota</taxon>
        <taxon>Metazoa</taxon>
        <taxon>Ecdysozoa</taxon>
        <taxon>Arthropoda</taxon>
        <taxon>Hexapoda</taxon>
        <taxon>Insecta</taxon>
        <taxon>Pterygota</taxon>
        <taxon>Neoptera</taxon>
        <taxon>Endopterygota</taxon>
        <taxon>Lepidoptera</taxon>
        <taxon>Glossata</taxon>
        <taxon>Ditrysia</taxon>
        <taxon>Papilionoidea</taxon>
        <taxon>Papilionidae</taxon>
        <taxon>Parnassiinae</taxon>
        <taxon>Parnassini</taxon>
        <taxon>Parnassius</taxon>
        <taxon>Driopa</taxon>
    </lineage>
</organism>
<dbReference type="Proteomes" id="UP001314205">
    <property type="component" value="Unassembled WGS sequence"/>
</dbReference>
<accession>A0AAV1L8P8</accession>
<dbReference type="EMBL" id="CAVLGL010000087">
    <property type="protein sequence ID" value="CAK1591806.1"/>
    <property type="molecule type" value="Genomic_DNA"/>
</dbReference>
<gene>
    <name evidence="2" type="ORF">PARMNEM_LOCUS11959</name>
</gene>
<evidence type="ECO:0000313" key="3">
    <source>
        <dbReference type="Proteomes" id="UP001314205"/>
    </source>
</evidence>
<protein>
    <recommendedName>
        <fullName evidence="4">Nuclear apoptosis-inducing factor 1</fullName>
    </recommendedName>
</protein>
<dbReference type="PANTHER" id="PTHR23098:SF23">
    <property type="entry name" value="MYB-RELATED TRANSCRIPTION FACTOR, PARTNER OF PROFILIN-LIKE ISOFORM X2-RELATED"/>
    <property type="match status" value="1"/>
</dbReference>
<dbReference type="GO" id="GO:0005634">
    <property type="term" value="C:nucleus"/>
    <property type="evidence" value="ECO:0007669"/>
    <property type="project" value="TreeGrafter"/>
</dbReference>
<feature type="region of interest" description="Disordered" evidence="1">
    <location>
        <begin position="171"/>
        <end position="213"/>
    </location>
</feature>
<proteinExistence type="predicted"/>
<keyword evidence="3" id="KW-1185">Reference proteome</keyword>
<name>A0AAV1L8P8_9NEOP</name>